<dbReference type="GO" id="GO:0006508">
    <property type="term" value="P:proteolysis"/>
    <property type="evidence" value="ECO:0007669"/>
    <property type="project" value="UniProtKB-KW"/>
</dbReference>
<dbReference type="InterPro" id="IPR037518">
    <property type="entry name" value="MPN"/>
</dbReference>
<protein>
    <recommendedName>
        <fullName evidence="6">MPN domain-containing protein</fullName>
    </recommendedName>
</protein>
<keyword evidence="2" id="KW-0479">Metal-binding</keyword>
<feature type="domain" description="MPN" evidence="6">
    <location>
        <begin position="5"/>
        <end position="125"/>
    </location>
</feature>
<evidence type="ECO:0000256" key="3">
    <source>
        <dbReference type="ARBA" id="ARBA00022801"/>
    </source>
</evidence>
<dbReference type="Pfam" id="PF14464">
    <property type="entry name" value="Prok-JAB"/>
    <property type="match status" value="1"/>
</dbReference>
<name>A0A7C3N4Q6_9CREN</name>
<keyword evidence="1" id="KW-0645">Protease</keyword>
<dbReference type="GO" id="GO:0008237">
    <property type="term" value="F:metallopeptidase activity"/>
    <property type="evidence" value="ECO:0007669"/>
    <property type="project" value="UniProtKB-KW"/>
</dbReference>
<evidence type="ECO:0000256" key="5">
    <source>
        <dbReference type="ARBA" id="ARBA00023049"/>
    </source>
</evidence>
<evidence type="ECO:0000313" key="7">
    <source>
        <dbReference type="EMBL" id="HFK21191.1"/>
    </source>
</evidence>
<keyword evidence="5" id="KW-0482">Metalloprotease</keyword>
<sequence length="125" mass="14142">MFKQVQISRDALEAFLEMCREMYPNENIMLIRGKIKGDKAVVSEFLIPPFSTYGKGFSGFSTHMIPFDLSIIGVAHSHPSGNASPSTEDLNYFYGRLMIIAGWPYAERDIRAYNSKGERLDITIL</sequence>
<evidence type="ECO:0000256" key="1">
    <source>
        <dbReference type="ARBA" id="ARBA00022670"/>
    </source>
</evidence>
<accession>A0A7C3N4Q6</accession>
<dbReference type="AlphaFoldDB" id="A0A7C3N4Q6"/>
<proteinExistence type="predicted"/>
<comment type="caution">
    <text evidence="7">The sequence shown here is derived from an EMBL/GenBank/DDBJ whole genome shotgun (WGS) entry which is preliminary data.</text>
</comment>
<dbReference type="EMBL" id="DSTX01000013">
    <property type="protein sequence ID" value="HFK21191.1"/>
    <property type="molecule type" value="Genomic_DNA"/>
</dbReference>
<evidence type="ECO:0000259" key="6">
    <source>
        <dbReference type="PROSITE" id="PS50249"/>
    </source>
</evidence>
<reference evidence="7" key="1">
    <citation type="journal article" date="2020" name="mSystems">
        <title>Genome- and Community-Level Interaction Insights into Carbon Utilization and Element Cycling Functions of Hydrothermarchaeota in Hydrothermal Sediment.</title>
        <authorList>
            <person name="Zhou Z."/>
            <person name="Liu Y."/>
            <person name="Xu W."/>
            <person name="Pan J."/>
            <person name="Luo Z.H."/>
            <person name="Li M."/>
        </authorList>
    </citation>
    <scope>NUCLEOTIDE SEQUENCE [LARGE SCALE GENOMIC DNA]</scope>
    <source>
        <strain evidence="7">SpSt-468</strain>
    </source>
</reference>
<keyword evidence="3" id="KW-0378">Hydrolase</keyword>
<dbReference type="InterPro" id="IPR028090">
    <property type="entry name" value="JAB_dom_prok"/>
</dbReference>
<dbReference type="GO" id="GO:0046872">
    <property type="term" value="F:metal ion binding"/>
    <property type="evidence" value="ECO:0007669"/>
    <property type="project" value="UniProtKB-KW"/>
</dbReference>
<organism evidence="7">
    <name type="scientific">Candidatus Methanomethylicus mesodigestus</name>
    <dbReference type="NCBI Taxonomy" id="1867258"/>
    <lineage>
        <taxon>Archaea</taxon>
        <taxon>Thermoproteota</taxon>
        <taxon>Methanosuratincolia</taxon>
        <taxon>Candidatus Methanomethylicales</taxon>
        <taxon>Candidatus Methanomethylicaceae</taxon>
        <taxon>Candidatus Methanomethylicus</taxon>
    </lineage>
</organism>
<evidence type="ECO:0000256" key="2">
    <source>
        <dbReference type="ARBA" id="ARBA00022723"/>
    </source>
</evidence>
<gene>
    <name evidence="7" type="ORF">ENS19_07955</name>
</gene>
<keyword evidence="4" id="KW-0862">Zinc</keyword>
<dbReference type="Gene3D" id="3.40.140.10">
    <property type="entry name" value="Cytidine Deaminase, domain 2"/>
    <property type="match status" value="1"/>
</dbReference>
<dbReference type="PROSITE" id="PS50249">
    <property type="entry name" value="MPN"/>
    <property type="match status" value="1"/>
</dbReference>
<dbReference type="SUPFAM" id="SSF102712">
    <property type="entry name" value="JAB1/MPN domain"/>
    <property type="match status" value="1"/>
</dbReference>
<evidence type="ECO:0000256" key="4">
    <source>
        <dbReference type="ARBA" id="ARBA00022833"/>
    </source>
</evidence>